<dbReference type="EnsemblMetazoa" id="Aqu2.1.34779_001">
    <property type="protein sequence ID" value="Aqu2.1.34779_001"/>
    <property type="gene ID" value="Aqu2.1.34779"/>
</dbReference>
<dbReference type="PANTHER" id="PTHR13715">
    <property type="entry name" value="RYANODINE RECEPTOR AND IP3 RECEPTOR"/>
    <property type="match status" value="1"/>
</dbReference>
<organism evidence="7">
    <name type="scientific">Amphimedon queenslandica</name>
    <name type="common">Sponge</name>
    <dbReference type="NCBI Taxonomy" id="400682"/>
    <lineage>
        <taxon>Eukaryota</taxon>
        <taxon>Metazoa</taxon>
        <taxon>Porifera</taxon>
        <taxon>Demospongiae</taxon>
        <taxon>Heteroscleromorpha</taxon>
        <taxon>Haplosclerida</taxon>
        <taxon>Niphatidae</taxon>
        <taxon>Amphimedon</taxon>
    </lineage>
</organism>
<name>A0A1X7V4N4_AMPQE</name>
<feature type="transmembrane region" description="Helical" evidence="5">
    <location>
        <begin position="2018"/>
        <end position="2043"/>
    </location>
</feature>
<reference evidence="7" key="1">
    <citation type="submission" date="2017-05" db="UniProtKB">
        <authorList>
            <consortium name="EnsemblMetazoa"/>
        </authorList>
    </citation>
    <scope>IDENTIFICATION</scope>
</reference>
<dbReference type="InterPro" id="IPR011989">
    <property type="entry name" value="ARM-like"/>
</dbReference>
<dbReference type="PANTHER" id="PTHR13715:SF99">
    <property type="entry name" value="INOSITOL 1,4,5-TRISPHOSPHATE RECEPTOR-LIKE PROTEIN A"/>
    <property type="match status" value="1"/>
</dbReference>
<feature type="transmembrane region" description="Helical" evidence="5">
    <location>
        <begin position="2055"/>
        <end position="2074"/>
    </location>
</feature>
<dbReference type="Gene3D" id="2.80.10.50">
    <property type="match status" value="1"/>
</dbReference>
<keyword evidence="2 5" id="KW-0812">Transmembrane</keyword>
<evidence type="ECO:0000256" key="4">
    <source>
        <dbReference type="ARBA" id="ARBA00023136"/>
    </source>
</evidence>
<evidence type="ECO:0000259" key="6">
    <source>
        <dbReference type="Pfam" id="PF00520"/>
    </source>
</evidence>
<dbReference type="InterPro" id="IPR015925">
    <property type="entry name" value="Ryanodine_IP3_receptor"/>
</dbReference>
<accession>A0A1X7V4N4</accession>
<dbReference type="InterPro" id="IPR005821">
    <property type="entry name" value="Ion_trans_dom"/>
</dbReference>
<dbReference type="OrthoDB" id="300855at2759"/>
<dbReference type="GO" id="GO:0016020">
    <property type="term" value="C:membrane"/>
    <property type="evidence" value="ECO:0007669"/>
    <property type="project" value="UniProtKB-SubCell"/>
</dbReference>
<feature type="domain" description="Ion transport" evidence="6">
    <location>
        <begin position="2005"/>
        <end position="2126"/>
    </location>
</feature>
<evidence type="ECO:0000256" key="2">
    <source>
        <dbReference type="ARBA" id="ARBA00022692"/>
    </source>
</evidence>
<evidence type="ECO:0000313" key="7">
    <source>
        <dbReference type="EnsemblMetazoa" id="Aqu2.1.34779_001"/>
    </source>
</evidence>
<dbReference type="Gene3D" id="1.25.10.10">
    <property type="entry name" value="Leucine-rich Repeat Variant"/>
    <property type="match status" value="1"/>
</dbReference>
<keyword evidence="4 5" id="KW-0472">Membrane</keyword>
<comment type="subcellular location">
    <subcellularLocation>
        <location evidence="1">Membrane</location>
        <topology evidence="1">Multi-pass membrane protein</topology>
    </subcellularLocation>
</comment>
<dbReference type="InParanoid" id="A0A1X7V4N4"/>
<feature type="transmembrane region" description="Helical" evidence="5">
    <location>
        <begin position="2094"/>
        <end position="2116"/>
    </location>
</feature>
<keyword evidence="3 5" id="KW-1133">Transmembrane helix</keyword>
<evidence type="ECO:0000256" key="5">
    <source>
        <dbReference type="SAM" id="Phobius"/>
    </source>
</evidence>
<evidence type="ECO:0000256" key="3">
    <source>
        <dbReference type="ARBA" id="ARBA00022989"/>
    </source>
</evidence>
<dbReference type="Gene3D" id="1.10.287.70">
    <property type="match status" value="1"/>
</dbReference>
<protein>
    <recommendedName>
        <fullName evidence="6">Ion transport domain-containing protein</fullName>
    </recommendedName>
</protein>
<dbReference type="GO" id="GO:0005216">
    <property type="term" value="F:monoatomic ion channel activity"/>
    <property type="evidence" value="ECO:0007669"/>
    <property type="project" value="InterPro"/>
</dbReference>
<sequence length="2217" mass="255608">MSSKKEIYIYNGDIVSLCYQNESGYVLYSKPISHSRSKQPDDLYISSSKDDILECNLMAMFCITHGSESSDEYDQLDDDTCADELSSELMKIVYGCTIKLQHQASGKYLSVKWERDEDTNLIKEQICLTSLSNKANESNKKYEYLFRIIPPGHHQRKWGKQIKHGELIKLEVVSQTQKYQFSYKEKTFLSFENGTVLSISSHCQNHMKLNPLSITAENIVMLASQKIDGYVSANGLRRWQKSFFNNLPFSGDTFLELKGSNESEPLMYGDECKIKIFLTQEPILETVEVFQIKAIDHSMQRKEVFSHDIILLAARSTTQQDDIKHLSVNVKQSSKDTSNDERLDLALENYSKMSCFKVLKVEKNAVIDIIHIKSITSALHECNQVSNPQRVICLIKGLQESFTLTEDKTRLANMLRTVKTVDIIIILLRKLAVLDDEISHEACICICKSLQLYVENGTLKSIYYLTDNAKFRILEEMVDKRFGAEIQKLIISLHFKDCRIIGELIPVRKLNVKDTEIAGLMSILAFNGKSINRKILDEVCKALESEIVDPDAKEVLNSFCLSSDALETGGVACSRLSCAFLQDEIGCSEFWSSSFSEGFKFGSLLITMKSKIYTILLRTESQTVTALTLSILVFLIDHGFYSKDDEIKQITSILLEKLKLSELASGVMKEMILKIISLALLSLQLLLKQRIHLSVKALLSDFSNNSTIFIQQDHSLTKETIHYTRMKHEPDEDFTKVVVQSPQDASYDAKITQNSVQRQLRENFKPDIFPIFDTNTENNTKCQDLCKCLISLVDNSDFDVSVMSAELLFNIFNIENHILLRAKEDVYVYSPEESVNGHEREIVATMTDTVKLITKLTQRQHITDEDKKNIAMKLDNFSKLCILDESETEPNMTMQAVAYSCGLFDVILEYVLGQRFSDCQDHEIILSSCFTFLQRVARKNKRLCNLLYVYLMRFFYNIDLCINLTDSDISNIFICAIARSSAVHYELTVTLRVIIDTINPATPMQEYISKLIYDYSTDVLGHLLDKENPLYINKIELLKKNDNDNDPNLYLLLNITDLIASCTTGHCHYAESVCCQFYTLDDLLNILFNQKIAIHRKLPFIRLLNSTYLATERDSGEACATALAENRQFWKFNKEIVSETYKLWKNSDKITAEQNLRKRNNFYWSITLLMHTDNLATKIDKNFLYIFEGLIPLLIAFYSSGRSKSCSDRFTEAEELVQELKKFADFNLPFVTEKIIALENSRSIICPEPIHDHQTDVNDSQTSSHSDSFQTFVEKCYNTYTNKSVTRNSPMQSSGFGGCDLDLEDMQRRLLIPSDPVFQKLIDKFKDSENHLKKATKKSSAHEIQTKDLKVKSLKATKLLLLLQTLIQKQKPLGLRKIDLENMTLTTLKLICGIVYSGIKEVKSSKHQEKQPKDFVAPLQKILLDQGIVPMLFDLLHHPNVDITFQVIACLNVLLYFGNEEAQQIIISFTQKDRSLIMIVHQILRKFYTKASIVQKAKSSKNQPIIDSRVAIVLDVIASLCDGQQKDIQDAMRDEQIFDESSIINQVSFVLLYIINSVNFEKNEDAIVVAQSATHALIEMCAGNYKNQIVVFKAQVVISINGILGKDSSAVNEVNWKLYELQCSSMELLEILLEEIDENSLSLASCIAKHFEISTLLQRMFNFWESALIRSRLSNEQFNKDLCRGYSILRRIADFKEISVDTLVRKKYFKEVFKDNNTTEAEKMWKSCTNWSSRVEIIYQMQNQKKLLTRAYFPCDPHADFSAKEKEILLLHIKRRTPQEKLIDLLKWTKELKLSNDQKKKTNEKGKLKLFYWILQTSTIRNICLFLLTILLNIFVFFLKSPSNDDVHINGVCKNIEANNETCDNTSSIYFQPIFDPEAPEWYYPVHYILSALHLVLAIFMVICYFYKNKHRIHFRIFWFKKIMYKYKKGVKRRKLLYNFLNKVSCGKIYFGRPEPAEYYQIFALSFQPMYRILFLIFSILGIWKGYFLCGCMIYPFLGNSVILHIIQALKKSAFQLLIIFALGIVFIYIYAVASFALISNYFSEEKDEFCNNVFQCFVTILRVGLLNTLGSALDVRPSEEYQPNFSLVGGRVIYDLVFFIVVTILGLNLVIVILIDRFSEMRQKKDKVNEDNENRCFICSNEKYKFDEQCGGKAFQKHLDDDHNIWKYIHFILYLQSLHHNDHNALEKYVLQQVKDESIDFFPILRAKVLELKKPF</sequence>
<dbReference type="Pfam" id="PF00520">
    <property type="entry name" value="Ion_trans"/>
    <property type="match status" value="1"/>
</dbReference>
<proteinExistence type="predicted"/>
<feature type="transmembrane region" description="Helical" evidence="5">
    <location>
        <begin position="1886"/>
        <end position="1907"/>
    </location>
</feature>
<evidence type="ECO:0000256" key="1">
    <source>
        <dbReference type="ARBA" id="ARBA00004141"/>
    </source>
</evidence>
<feature type="transmembrane region" description="Helical" evidence="5">
    <location>
        <begin position="1973"/>
        <end position="1998"/>
    </location>
</feature>
<dbReference type="GO" id="GO:0006816">
    <property type="term" value="P:calcium ion transport"/>
    <property type="evidence" value="ECO:0007669"/>
    <property type="project" value="InterPro"/>
</dbReference>